<dbReference type="GeneID" id="66074950"/>
<dbReference type="InterPro" id="IPR053204">
    <property type="entry name" value="Oxopyrrolidines_Biosynth-assoc"/>
</dbReference>
<dbReference type="OrthoDB" id="2870904at2759"/>
<sequence length="277" mass="30872">MSSPSYDYYITAVRDLVQASDIQNAILKLTRPTLTAISRITSGDSGDQEVEDTLYNLWSAFIAEAESTSDESVHAKLIKGLEAIKSLPPAIIPKKGNESEQEQYSNWGGFVWNDLPILGANMREKWNYQDNGDEEARAQWVNLNAFVARIAVAHIAGFELYAIWSLRDAFEGTEFAERGAPLNGLVPAAAQWILIAGRLMYHSQRVWIVPTNQGDPARGGSLIPVIKKGFSKERWAFWRKGFEIVSQYLGEQIGKGTRAVAMEAWDKMNEIERSGSA</sequence>
<dbReference type="AlphaFoldDB" id="A0A9P7UVX7"/>
<dbReference type="KEGG" id="more:E1B28_005874"/>
<dbReference type="InterPro" id="IPR022085">
    <property type="entry name" value="OpdG"/>
</dbReference>
<protein>
    <submittedName>
        <fullName evidence="1">Uncharacterized protein</fullName>
    </submittedName>
</protein>
<organism evidence="1 2">
    <name type="scientific">Marasmius oreades</name>
    <name type="common">fairy-ring Marasmius</name>
    <dbReference type="NCBI Taxonomy" id="181124"/>
    <lineage>
        <taxon>Eukaryota</taxon>
        <taxon>Fungi</taxon>
        <taxon>Dikarya</taxon>
        <taxon>Basidiomycota</taxon>
        <taxon>Agaricomycotina</taxon>
        <taxon>Agaricomycetes</taxon>
        <taxon>Agaricomycetidae</taxon>
        <taxon>Agaricales</taxon>
        <taxon>Marasmiineae</taxon>
        <taxon>Marasmiaceae</taxon>
        <taxon>Marasmius</taxon>
    </lineage>
</organism>
<dbReference type="PANTHER" id="PTHR38797">
    <property type="entry name" value="NUCLEAR PORE COMPLEX PROTEIN NUP85-RELATED"/>
    <property type="match status" value="1"/>
</dbReference>
<evidence type="ECO:0000313" key="1">
    <source>
        <dbReference type="EMBL" id="KAG7095086.1"/>
    </source>
</evidence>
<name>A0A9P7UVX7_9AGAR</name>
<evidence type="ECO:0000313" key="2">
    <source>
        <dbReference type="Proteomes" id="UP001049176"/>
    </source>
</evidence>
<dbReference type="Pfam" id="PF12311">
    <property type="entry name" value="DUF3632"/>
    <property type="match status" value="1"/>
</dbReference>
<reference evidence="1" key="1">
    <citation type="journal article" date="2021" name="Genome Biol. Evol.">
        <title>The assembled and annotated genome of the fairy-ring fungus Marasmius oreades.</title>
        <authorList>
            <person name="Hiltunen M."/>
            <person name="Ament-Velasquez S.L."/>
            <person name="Johannesson H."/>
        </authorList>
    </citation>
    <scope>NUCLEOTIDE SEQUENCE</scope>
    <source>
        <strain evidence="1">03SP1</strain>
    </source>
</reference>
<gene>
    <name evidence="1" type="ORF">E1B28_005874</name>
</gene>
<dbReference type="EMBL" id="CM032183">
    <property type="protein sequence ID" value="KAG7095086.1"/>
    <property type="molecule type" value="Genomic_DNA"/>
</dbReference>
<proteinExistence type="predicted"/>
<dbReference type="RefSeq" id="XP_043011556.1">
    <property type="nucleotide sequence ID" value="XM_043150468.1"/>
</dbReference>
<dbReference type="Proteomes" id="UP001049176">
    <property type="component" value="Chromosome 3"/>
</dbReference>
<comment type="caution">
    <text evidence="1">The sequence shown here is derived from an EMBL/GenBank/DDBJ whole genome shotgun (WGS) entry which is preliminary data.</text>
</comment>
<accession>A0A9P7UVX7</accession>
<keyword evidence="2" id="KW-1185">Reference proteome</keyword>
<dbReference type="PANTHER" id="PTHR38797:SF4">
    <property type="entry name" value="NUCLEAR PORE COMPLEX PROTEIN NUP85"/>
    <property type="match status" value="1"/>
</dbReference>